<evidence type="ECO:0000313" key="1">
    <source>
        <dbReference type="EMBL" id="KAA0046145.1"/>
    </source>
</evidence>
<dbReference type="OrthoDB" id="5101518at2759"/>
<evidence type="ECO:0000313" key="2">
    <source>
        <dbReference type="Proteomes" id="UP000321393"/>
    </source>
</evidence>
<sequence length="284" mass="32920">MLRVCVLEFSRSWDSHLHLMEFTYNNSYQATIGMAPFEALYDRRCRSPVCWGEKSYADVRHKNLEFDVGDMVFLKEALMNGVLRFEKKGKLSPLHDVFNVSMLRMYVADLMHVVDCEPLQINQNLSYEEQPVEILAREVKMLRNRGISLVKVLWQNHGVEEATWEREDDMRVQYPELKEKEKTLTLFPSSPPPSCKPPPPSSVRADRLHQAHRLCRLKLCRCSSRTVRKRQPSRGAHHALQYSVSRRLRLQPFATYRVVRLAVAPSLSSSSLVFFINKPSTGIT</sequence>
<dbReference type="EMBL" id="SSTE01014379">
    <property type="protein sequence ID" value="KAA0046145.1"/>
    <property type="molecule type" value="Genomic_DNA"/>
</dbReference>
<dbReference type="AlphaFoldDB" id="A0A5A7TXJ1"/>
<organism evidence="1 2">
    <name type="scientific">Cucumis melo var. makuwa</name>
    <name type="common">Oriental melon</name>
    <dbReference type="NCBI Taxonomy" id="1194695"/>
    <lineage>
        <taxon>Eukaryota</taxon>
        <taxon>Viridiplantae</taxon>
        <taxon>Streptophyta</taxon>
        <taxon>Embryophyta</taxon>
        <taxon>Tracheophyta</taxon>
        <taxon>Spermatophyta</taxon>
        <taxon>Magnoliopsida</taxon>
        <taxon>eudicotyledons</taxon>
        <taxon>Gunneridae</taxon>
        <taxon>Pentapetalae</taxon>
        <taxon>rosids</taxon>
        <taxon>fabids</taxon>
        <taxon>Cucurbitales</taxon>
        <taxon>Cucurbitaceae</taxon>
        <taxon>Benincaseae</taxon>
        <taxon>Cucumis</taxon>
    </lineage>
</organism>
<protein>
    <submittedName>
        <fullName evidence="1">Pol protein</fullName>
    </submittedName>
</protein>
<dbReference type="Gene3D" id="3.30.420.10">
    <property type="entry name" value="Ribonuclease H-like superfamily/Ribonuclease H"/>
    <property type="match status" value="1"/>
</dbReference>
<dbReference type="Proteomes" id="UP000321393">
    <property type="component" value="Unassembled WGS sequence"/>
</dbReference>
<proteinExistence type="predicted"/>
<dbReference type="PANTHER" id="PTHR46148:SF57">
    <property type="entry name" value="OS12G0499874 PROTEIN"/>
    <property type="match status" value="1"/>
</dbReference>
<reference evidence="1 2" key="1">
    <citation type="submission" date="2019-08" db="EMBL/GenBank/DDBJ databases">
        <title>Draft genome sequences of two oriental melons (Cucumis melo L. var makuwa).</title>
        <authorList>
            <person name="Kwon S.-Y."/>
        </authorList>
    </citation>
    <scope>NUCLEOTIDE SEQUENCE [LARGE SCALE GENOMIC DNA]</scope>
    <source>
        <strain evidence="2">cv. SW 3</strain>
        <tissue evidence="1">Leaf</tissue>
    </source>
</reference>
<gene>
    <name evidence="1" type="ORF">E6C27_scaffold157G00880</name>
</gene>
<dbReference type="InterPro" id="IPR036397">
    <property type="entry name" value="RNaseH_sf"/>
</dbReference>
<dbReference type="PANTHER" id="PTHR46148">
    <property type="entry name" value="CHROMO DOMAIN-CONTAINING PROTEIN"/>
    <property type="match status" value="1"/>
</dbReference>
<name>A0A5A7TXJ1_CUCMM</name>
<accession>A0A5A7TXJ1</accession>
<comment type="caution">
    <text evidence="1">The sequence shown here is derived from an EMBL/GenBank/DDBJ whole genome shotgun (WGS) entry which is preliminary data.</text>
</comment>
<dbReference type="GO" id="GO:0003676">
    <property type="term" value="F:nucleic acid binding"/>
    <property type="evidence" value="ECO:0007669"/>
    <property type="project" value="InterPro"/>
</dbReference>